<dbReference type="EMBL" id="CASHTH010004272">
    <property type="protein sequence ID" value="CAI8055374.1"/>
    <property type="molecule type" value="Genomic_DNA"/>
</dbReference>
<dbReference type="InterPro" id="IPR001179">
    <property type="entry name" value="PPIase_FKBP_dom"/>
</dbReference>
<comment type="caution">
    <text evidence="6">The sequence shown here is derived from an EMBL/GenBank/DDBJ whole genome shotgun (WGS) entry which is preliminary data.</text>
</comment>
<dbReference type="Proteomes" id="UP001174909">
    <property type="component" value="Unassembled WGS sequence"/>
</dbReference>
<feature type="domain" description="PPIase FKBP-type" evidence="5">
    <location>
        <begin position="1"/>
        <end position="49"/>
    </location>
</feature>
<organism evidence="6 7">
    <name type="scientific">Geodia barretti</name>
    <name type="common">Barrett's horny sponge</name>
    <dbReference type="NCBI Taxonomy" id="519541"/>
    <lineage>
        <taxon>Eukaryota</taxon>
        <taxon>Metazoa</taxon>
        <taxon>Porifera</taxon>
        <taxon>Demospongiae</taxon>
        <taxon>Heteroscleromorpha</taxon>
        <taxon>Tetractinellida</taxon>
        <taxon>Astrophorina</taxon>
        <taxon>Geodiidae</taxon>
        <taxon>Geodia</taxon>
    </lineage>
</organism>
<dbReference type="GO" id="GO:0005783">
    <property type="term" value="C:endoplasmic reticulum"/>
    <property type="evidence" value="ECO:0007669"/>
    <property type="project" value="TreeGrafter"/>
</dbReference>
<dbReference type="EC" id="5.2.1.8" evidence="4"/>
<keyword evidence="4" id="KW-0697">Rotamase</keyword>
<evidence type="ECO:0000256" key="1">
    <source>
        <dbReference type="ARBA" id="ARBA00006487"/>
    </source>
</evidence>
<evidence type="ECO:0000313" key="6">
    <source>
        <dbReference type="EMBL" id="CAI8055374.1"/>
    </source>
</evidence>
<dbReference type="GO" id="GO:0005518">
    <property type="term" value="F:collagen binding"/>
    <property type="evidence" value="ECO:0007669"/>
    <property type="project" value="TreeGrafter"/>
</dbReference>
<dbReference type="PANTHER" id="PTHR13986">
    <property type="entry name" value="PROTEIN LYSINE HYDROXYLATION COMPLEX COMPONENT"/>
    <property type="match status" value="1"/>
</dbReference>
<dbReference type="SUPFAM" id="SSF54534">
    <property type="entry name" value="FKBP-like"/>
    <property type="match status" value="1"/>
</dbReference>
<name>A0AA35XFC9_GEOBA</name>
<reference evidence="6" key="1">
    <citation type="submission" date="2023-03" db="EMBL/GenBank/DDBJ databases">
        <authorList>
            <person name="Steffen K."/>
            <person name="Cardenas P."/>
        </authorList>
    </citation>
    <scope>NUCLEOTIDE SEQUENCE</scope>
</reference>
<dbReference type="InterPro" id="IPR011990">
    <property type="entry name" value="TPR-like_helical_dom_sf"/>
</dbReference>
<evidence type="ECO:0000256" key="3">
    <source>
        <dbReference type="ARBA" id="ARBA00023180"/>
    </source>
</evidence>
<dbReference type="GO" id="GO:0030199">
    <property type="term" value="P:collagen fibril organization"/>
    <property type="evidence" value="ECO:0007669"/>
    <property type="project" value="TreeGrafter"/>
</dbReference>
<comment type="catalytic activity">
    <reaction evidence="4">
        <text>[protein]-peptidylproline (omega=180) = [protein]-peptidylproline (omega=0)</text>
        <dbReference type="Rhea" id="RHEA:16237"/>
        <dbReference type="Rhea" id="RHEA-COMP:10747"/>
        <dbReference type="Rhea" id="RHEA-COMP:10748"/>
        <dbReference type="ChEBI" id="CHEBI:83833"/>
        <dbReference type="ChEBI" id="CHEBI:83834"/>
        <dbReference type="EC" id="5.2.1.8"/>
    </reaction>
</comment>
<keyword evidence="3" id="KW-0325">Glycoprotein</keyword>
<keyword evidence="7" id="KW-1185">Reference proteome</keyword>
<dbReference type="AlphaFoldDB" id="A0AA35XFC9"/>
<keyword evidence="2" id="KW-0732">Signal</keyword>
<dbReference type="InterPro" id="IPR052284">
    <property type="entry name" value="Collagen_mod_leprecan"/>
</dbReference>
<dbReference type="Gene3D" id="1.25.40.10">
    <property type="entry name" value="Tetratricopeptide repeat domain"/>
    <property type="match status" value="1"/>
</dbReference>
<dbReference type="Pfam" id="PF00254">
    <property type="entry name" value="FKBP_C"/>
    <property type="match status" value="1"/>
</dbReference>
<dbReference type="GO" id="GO:0003755">
    <property type="term" value="F:peptidyl-prolyl cis-trans isomerase activity"/>
    <property type="evidence" value="ECO:0007669"/>
    <property type="project" value="UniProtKB-KW"/>
</dbReference>
<evidence type="ECO:0000313" key="7">
    <source>
        <dbReference type="Proteomes" id="UP001174909"/>
    </source>
</evidence>
<comment type="similarity">
    <text evidence="1">Belongs to the leprecan family.</text>
</comment>
<dbReference type="Pfam" id="PF23557">
    <property type="entry name" value="TPR_leprecan"/>
    <property type="match status" value="1"/>
</dbReference>
<dbReference type="InterPro" id="IPR056585">
    <property type="entry name" value="Leprecan_dom"/>
</dbReference>
<evidence type="ECO:0000259" key="5">
    <source>
        <dbReference type="PROSITE" id="PS50059"/>
    </source>
</evidence>
<dbReference type="InterPro" id="IPR046357">
    <property type="entry name" value="PPIase_dom_sf"/>
</dbReference>
<proteinExistence type="inferred from homology"/>
<dbReference type="PANTHER" id="PTHR13986:SF8">
    <property type="entry name" value="PROLYL 3-HYDROXYLASE 1-LIKE PROTEIN"/>
    <property type="match status" value="1"/>
</dbReference>
<protein>
    <recommendedName>
        <fullName evidence="4">peptidylprolyl isomerase</fullName>
        <ecNumber evidence="4">5.2.1.8</ecNumber>
    </recommendedName>
</protein>
<evidence type="ECO:0000256" key="2">
    <source>
        <dbReference type="ARBA" id="ARBA00022729"/>
    </source>
</evidence>
<keyword evidence="4" id="KW-0413">Isomerase</keyword>
<dbReference type="PROSITE" id="PS50059">
    <property type="entry name" value="FKBP_PPIASE"/>
    <property type="match status" value="1"/>
</dbReference>
<sequence>MDRGLVDTCLWERRRITIPPHLGYGASGVGAVIPPHATLVFYIRLIKIERGGIQLQKDVSLEDLWLAGMEAYRTNEWQTVIDQLEEAIRAFDAYQNATLLCLQQCSQNGPPQLSDKDKETMKKYAGGTEDHLFLQFLTYAAKARCVRECKAEALTPNQRYPDPEILVRLKNRDPYSFLHFAYYQLGDFKEGAKCFFTFMFHNMNSDLIPGNDRFYRKTLEWGRMIIECNIKWVWSTCGRLSAGLKAYDQENFLETVDLIESSLPLYREALDRCLLLCEDMLVMNTTEPDMSDGMREILDYYKPALAPDTLDYHSVLTFAVRELLECRVRCHDDVARVRGEVLGEYLPHHFHYLQFSYYKLGQLLKAAECAATYLSMAPSDEVMLHNIRYFTNNYKLRSEDFVPREEYVAIVEKLATEKRLLHFAAHGEPLKKQGRRGDWEPKQKHEEL</sequence>
<evidence type="ECO:0000256" key="4">
    <source>
        <dbReference type="PROSITE-ProRule" id="PRU00277"/>
    </source>
</evidence>
<dbReference type="Gene3D" id="3.10.50.40">
    <property type="match status" value="1"/>
</dbReference>
<accession>A0AA35XFC9</accession>
<gene>
    <name evidence="6" type="ORF">GBAR_LOCUS30240</name>
</gene>